<accession>F8B0C6</accession>
<keyword evidence="2" id="KW-0238">DNA-binding</keyword>
<evidence type="ECO:0000313" key="5">
    <source>
        <dbReference type="EMBL" id="AEH08752.1"/>
    </source>
</evidence>
<dbReference type="SMART" id="SM00345">
    <property type="entry name" value="HTH_GNTR"/>
    <property type="match status" value="1"/>
</dbReference>
<dbReference type="SUPFAM" id="SSF46785">
    <property type="entry name" value="Winged helix' DNA-binding domain"/>
    <property type="match status" value="1"/>
</dbReference>
<reference evidence="5 6" key="1">
    <citation type="submission" date="2011-05" db="EMBL/GenBank/DDBJ databases">
        <title>Complete sequence of chromosome of Frankia symbiont of Datisca glomerata.</title>
        <authorList>
            <consortium name="US DOE Joint Genome Institute"/>
            <person name="Lucas S."/>
            <person name="Han J."/>
            <person name="Lapidus A."/>
            <person name="Cheng J.-F."/>
            <person name="Goodwin L."/>
            <person name="Pitluck S."/>
            <person name="Peters L."/>
            <person name="Mikhailova N."/>
            <person name="Chertkov O."/>
            <person name="Teshima H."/>
            <person name="Han C."/>
            <person name="Tapia R."/>
            <person name="Land M."/>
            <person name="Hauser L."/>
            <person name="Kyrpides N."/>
            <person name="Ivanova N."/>
            <person name="Pagani I."/>
            <person name="Berry A."/>
            <person name="Pawlowski K."/>
            <person name="Persson T."/>
            <person name="Vanden Heuvel B."/>
            <person name="Benson D."/>
            <person name="Woyke T."/>
        </authorList>
    </citation>
    <scope>NUCLEOTIDE SEQUENCE [LARGE SCALE GENOMIC DNA]</scope>
    <source>
        <strain evidence="6">4085684</strain>
    </source>
</reference>
<dbReference type="GO" id="GO:0045892">
    <property type="term" value="P:negative regulation of DNA-templated transcription"/>
    <property type="evidence" value="ECO:0007669"/>
    <property type="project" value="TreeGrafter"/>
</dbReference>
<dbReference type="PANTHER" id="PTHR44846">
    <property type="entry name" value="MANNOSYL-D-GLYCERATE TRANSPORT/METABOLISM SYSTEM REPRESSOR MNGR-RELATED"/>
    <property type="match status" value="1"/>
</dbReference>
<dbReference type="CDD" id="cd07377">
    <property type="entry name" value="WHTH_GntR"/>
    <property type="match status" value="1"/>
</dbReference>
<dbReference type="Pfam" id="PF07702">
    <property type="entry name" value="UTRA"/>
    <property type="match status" value="1"/>
</dbReference>
<dbReference type="InterPro" id="IPR050679">
    <property type="entry name" value="Bact_HTH_transcr_reg"/>
</dbReference>
<dbReference type="HOGENOM" id="CLU_063236_8_1_11"/>
<keyword evidence="6" id="KW-1185">Reference proteome</keyword>
<dbReference type="InterPro" id="IPR011663">
    <property type="entry name" value="UTRA"/>
</dbReference>
<evidence type="ECO:0000256" key="3">
    <source>
        <dbReference type="ARBA" id="ARBA00023163"/>
    </source>
</evidence>
<dbReference type="Pfam" id="PF00392">
    <property type="entry name" value="GntR"/>
    <property type="match status" value="1"/>
</dbReference>
<dbReference type="STRING" id="656024.FsymDg_1267"/>
<dbReference type="InterPro" id="IPR036388">
    <property type="entry name" value="WH-like_DNA-bd_sf"/>
</dbReference>
<evidence type="ECO:0000259" key="4">
    <source>
        <dbReference type="PROSITE" id="PS50949"/>
    </source>
</evidence>
<evidence type="ECO:0000313" key="6">
    <source>
        <dbReference type="Proteomes" id="UP000001549"/>
    </source>
</evidence>
<evidence type="ECO:0000256" key="1">
    <source>
        <dbReference type="ARBA" id="ARBA00023015"/>
    </source>
</evidence>
<keyword evidence="3" id="KW-0804">Transcription</keyword>
<organism evidence="5 6">
    <name type="scientific">Candidatus Protofrankia datiscae</name>
    <dbReference type="NCBI Taxonomy" id="2716812"/>
    <lineage>
        <taxon>Bacteria</taxon>
        <taxon>Bacillati</taxon>
        <taxon>Actinomycetota</taxon>
        <taxon>Actinomycetes</taxon>
        <taxon>Frankiales</taxon>
        <taxon>Frankiaceae</taxon>
        <taxon>Protofrankia</taxon>
    </lineage>
</organism>
<name>F8B0C6_9ACTN</name>
<feature type="domain" description="HTH gntR-type" evidence="4">
    <location>
        <begin position="7"/>
        <end position="75"/>
    </location>
</feature>
<evidence type="ECO:0000256" key="2">
    <source>
        <dbReference type="ARBA" id="ARBA00023125"/>
    </source>
</evidence>
<dbReference type="PRINTS" id="PR00035">
    <property type="entry name" value="HTHGNTR"/>
</dbReference>
<dbReference type="eggNOG" id="COG2188">
    <property type="taxonomic scope" value="Bacteria"/>
</dbReference>
<dbReference type="Gene3D" id="1.10.10.10">
    <property type="entry name" value="Winged helix-like DNA-binding domain superfamily/Winged helix DNA-binding domain"/>
    <property type="match status" value="1"/>
</dbReference>
<dbReference type="PROSITE" id="PS50949">
    <property type="entry name" value="HTH_GNTR"/>
    <property type="match status" value="1"/>
</dbReference>
<dbReference type="PANTHER" id="PTHR44846:SF17">
    <property type="entry name" value="GNTR-FAMILY TRANSCRIPTIONAL REGULATOR"/>
    <property type="match status" value="1"/>
</dbReference>
<dbReference type="InterPro" id="IPR036390">
    <property type="entry name" value="WH_DNA-bd_sf"/>
</dbReference>
<sequence>MTVEAPKSRYRQVADQLRQDITHGEYPPGSTLPSEAELADKMGVSRVTINRAVQILRAEGLVRVLRGRGTVVRSVPPISRHSNQRYARAIREERGARGAFDAEIRRLGLEPRSDIVQLEPVNPPEAVAKALGLGQRERVLIRKRHMYASDEPVLLATSYIPWALAERAGLTKVDTGPGGTYSRLAELGQGPVRFTEDVRARIPTDDEEAFFGLAENQQVFEIVHMSWTATDRLVEYRVDALPTFQWVLHFEWPAEAVESGSRP</sequence>
<gene>
    <name evidence="5" type="ordered locus">FsymDg_1267</name>
</gene>
<dbReference type="SUPFAM" id="SSF64288">
    <property type="entry name" value="Chorismate lyase-like"/>
    <property type="match status" value="1"/>
</dbReference>
<proteinExistence type="predicted"/>
<dbReference type="InterPro" id="IPR000524">
    <property type="entry name" value="Tscrpt_reg_HTH_GntR"/>
</dbReference>
<dbReference type="SMART" id="SM00866">
    <property type="entry name" value="UTRA"/>
    <property type="match status" value="1"/>
</dbReference>
<keyword evidence="1" id="KW-0805">Transcription regulation</keyword>
<dbReference type="GO" id="GO:0003700">
    <property type="term" value="F:DNA-binding transcription factor activity"/>
    <property type="evidence" value="ECO:0007669"/>
    <property type="project" value="InterPro"/>
</dbReference>
<dbReference type="GO" id="GO:0003677">
    <property type="term" value="F:DNA binding"/>
    <property type="evidence" value="ECO:0007669"/>
    <property type="project" value="UniProtKB-KW"/>
</dbReference>
<dbReference type="InterPro" id="IPR028978">
    <property type="entry name" value="Chorismate_lyase_/UTRA_dom_sf"/>
</dbReference>
<dbReference type="KEGG" id="fsy:FsymDg_1267"/>
<dbReference type="Proteomes" id="UP000001549">
    <property type="component" value="Chromosome"/>
</dbReference>
<dbReference type="EMBL" id="CP002801">
    <property type="protein sequence ID" value="AEH08752.1"/>
    <property type="molecule type" value="Genomic_DNA"/>
</dbReference>
<protein>
    <submittedName>
        <fullName evidence="5">Transcriptional regulator, GntR family with UTRA sensor domain</fullName>
    </submittedName>
</protein>
<dbReference type="RefSeq" id="WP_013872726.1">
    <property type="nucleotide sequence ID" value="NC_015656.1"/>
</dbReference>
<dbReference type="AlphaFoldDB" id="F8B0C6"/>
<dbReference type="Gene3D" id="3.40.1410.10">
    <property type="entry name" value="Chorismate lyase-like"/>
    <property type="match status" value="1"/>
</dbReference>